<feature type="transmembrane region" description="Helical" evidence="1">
    <location>
        <begin position="39"/>
        <end position="64"/>
    </location>
</feature>
<dbReference type="STRING" id="421072.SAMN04488097_0217"/>
<keyword evidence="3" id="KW-1185">Reference proteome</keyword>
<keyword evidence="1" id="KW-0812">Transmembrane</keyword>
<dbReference type="AlphaFoldDB" id="A0A085BEK1"/>
<name>A0A085BEK1_9FLAO</name>
<sequence>MKEPIVINGMRHKMEREWFGVLTRYGTKLGIPVSKLRVFFIYSTFATAGIFFLFYLGLAFMLWIKDCIVTKRPSVFDL</sequence>
<dbReference type="Proteomes" id="UP000028623">
    <property type="component" value="Unassembled WGS sequence"/>
</dbReference>
<keyword evidence="1" id="KW-0472">Membrane</keyword>
<protein>
    <submittedName>
        <fullName evidence="2">PspC family transcriptional regulator</fullName>
    </submittedName>
</protein>
<dbReference type="EMBL" id="JPLY01000004">
    <property type="protein sequence ID" value="KFC20896.1"/>
    <property type="molecule type" value="Genomic_DNA"/>
</dbReference>
<gene>
    <name evidence="2" type="ORF">IO89_11700</name>
</gene>
<evidence type="ECO:0000256" key="1">
    <source>
        <dbReference type="SAM" id="Phobius"/>
    </source>
</evidence>
<reference evidence="2 3" key="1">
    <citation type="submission" date="2014-07" db="EMBL/GenBank/DDBJ databases">
        <title>Epilithonimonas lactis LMG 22401 Genome.</title>
        <authorList>
            <person name="Pipes S.E."/>
            <person name="Stropko S.J."/>
        </authorList>
    </citation>
    <scope>NUCLEOTIDE SEQUENCE [LARGE SCALE GENOMIC DNA]</scope>
    <source>
        <strain evidence="2 3">LMG 24401</strain>
    </source>
</reference>
<proteinExistence type="predicted"/>
<evidence type="ECO:0000313" key="3">
    <source>
        <dbReference type="Proteomes" id="UP000028623"/>
    </source>
</evidence>
<accession>A0A085BEK1</accession>
<keyword evidence="1" id="KW-1133">Transmembrane helix</keyword>
<dbReference type="OrthoDB" id="674853at2"/>
<comment type="caution">
    <text evidence="2">The sequence shown here is derived from an EMBL/GenBank/DDBJ whole genome shotgun (WGS) entry which is preliminary data.</text>
</comment>
<dbReference type="RefSeq" id="WP_034969986.1">
    <property type="nucleotide sequence ID" value="NZ_FOFI01000001.1"/>
</dbReference>
<dbReference type="eggNOG" id="COG1983">
    <property type="taxonomic scope" value="Bacteria"/>
</dbReference>
<evidence type="ECO:0000313" key="2">
    <source>
        <dbReference type="EMBL" id="KFC20896.1"/>
    </source>
</evidence>
<organism evidence="2 3">
    <name type="scientific">Epilithonimonas lactis</name>
    <dbReference type="NCBI Taxonomy" id="421072"/>
    <lineage>
        <taxon>Bacteria</taxon>
        <taxon>Pseudomonadati</taxon>
        <taxon>Bacteroidota</taxon>
        <taxon>Flavobacteriia</taxon>
        <taxon>Flavobacteriales</taxon>
        <taxon>Weeksellaceae</taxon>
        <taxon>Chryseobacterium group</taxon>
        <taxon>Epilithonimonas</taxon>
    </lineage>
</organism>